<sequence>MQKKISFSGTTLAGYAGLLTGILLLVWLFLQIDLRASLDLVIDIGWLAPLLLLPYAALHILETIGWKKLFPVATGPIAFRRLFNIQLVSETVSMTVPAGVAVGEPLRPYLCKRFLGVPLPAAVAAVVIRKLVLGLSQGIYTLVGALLGFFWLQELSVQLIGIPGLGWIVLVSALLIIAVFVVLLLMLLDGGMACRLHGLLMAIPFTRLRRWLLRKENSFHETDSELKRFGQTGVKMIVVSTIYYTFAWMMLGVESYLILYLLGAEVAFDKVVVLDTSLTLLRSVVFVIPSGLGIQDFGFLAFFKALAMQDYVVVGGAFVLLRRLKELLWYAAGYALFLYYGIRPGTQDYTNIR</sequence>
<evidence type="ECO:0000256" key="5">
    <source>
        <dbReference type="ARBA" id="ARBA00023136"/>
    </source>
</evidence>
<feature type="transmembrane region" description="Helical" evidence="6">
    <location>
        <begin position="131"/>
        <end position="152"/>
    </location>
</feature>
<keyword evidence="3 6" id="KW-0812">Transmembrane</keyword>
<feature type="transmembrane region" description="Helical" evidence="6">
    <location>
        <begin position="44"/>
        <end position="61"/>
    </location>
</feature>
<evidence type="ECO:0000256" key="1">
    <source>
        <dbReference type="ARBA" id="ARBA00004651"/>
    </source>
</evidence>
<evidence type="ECO:0000313" key="7">
    <source>
        <dbReference type="EMBL" id="ACF46061.1"/>
    </source>
</evidence>
<keyword evidence="4 6" id="KW-1133">Transmembrane helix</keyword>
<dbReference type="STRING" id="290512.Paes_1022"/>
<dbReference type="GO" id="GO:0005886">
    <property type="term" value="C:plasma membrane"/>
    <property type="evidence" value="ECO:0007669"/>
    <property type="project" value="UniProtKB-SubCell"/>
</dbReference>
<feature type="transmembrane region" description="Helical" evidence="6">
    <location>
        <begin position="237"/>
        <end position="263"/>
    </location>
</feature>
<feature type="transmembrane region" description="Helical" evidence="6">
    <location>
        <begin position="283"/>
        <end position="306"/>
    </location>
</feature>
<reference evidence="7" key="1">
    <citation type="submission" date="2008-06" db="EMBL/GenBank/DDBJ databases">
        <title>Complete sequence of chromosome of Prosthecochloris aestuarii DSM 271.</title>
        <authorList>
            <consortium name="US DOE Joint Genome Institute"/>
            <person name="Lucas S."/>
            <person name="Copeland A."/>
            <person name="Lapidus A."/>
            <person name="Glavina del Rio T."/>
            <person name="Dalin E."/>
            <person name="Tice H."/>
            <person name="Bruce D."/>
            <person name="Goodwin L."/>
            <person name="Pitluck S."/>
            <person name="Schmutz J."/>
            <person name="Larimer F."/>
            <person name="Land M."/>
            <person name="Hauser L."/>
            <person name="Kyrpides N."/>
            <person name="Anderson I."/>
            <person name="Liu Z."/>
            <person name="Li T."/>
            <person name="Zhao F."/>
            <person name="Overmann J."/>
            <person name="Bryant D.A."/>
            <person name="Richardson P."/>
        </authorList>
    </citation>
    <scope>NUCLEOTIDE SEQUENCE [LARGE SCALE GENOMIC DNA]</scope>
    <source>
        <strain evidence="7">DSM 271</strain>
    </source>
</reference>
<feature type="transmembrane region" description="Helical" evidence="6">
    <location>
        <begin position="12"/>
        <end position="32"/>
    </location>
</feature>
<dbReference type="PANTHER" id="PTHR39087">
    <property type="entry name" value="UPF0104 MEMBRANE PROTEIN MJ1595"/>
    <property type="match status" value="1"/>
</dbReference>
<keyword evidence="8" id="KW-1185">Reference proteome</keyword>
<dbReference type="InterPro" id="IPR022791">
    <property type="entry name" value="L-PG_synthase/AglD"/>
</dbReference>
<name>B4S7M4_PROA2</name>
<proteinExistence type="predicted"/>
<organism evidence="7 8">
    <name type="scientific">Prosthecochloris aestuarii (strain DSM 271 / SK 413)</name>
    <dbReference type="NCBI Taxonomy" id="290512"/>
    <lineage>
        <taxon>Bacteria</taxon>
        <taxon>Pseudomonadati</taxon>
        <taxon>Chlorobiota</taxon>
        <taxon>Chlorobiia</taxon>
        <taxon>Chlorobiales</taxon>
        <taxon>Chlorobiaceae</taxon>
        <taxon>Prosthecochloris</taxon>
    </lineage>
</organism>
<dbReference type="KEGG" id="paa:Paes_1022"/>
<evidence type="ECO:0000313" key="8">
    <source>
        <dbReference type="Proteomes" id="UP000002725"/>
    </source>
</evidence>
<dbReference type="Proteomes" id="UP000002725">
    <property type="component" value="Chromosome"/>
</dbReference>
<evidence type="ECO:0000256" key="6">
    <source>
        <dbReference type="SAM" id="Phobius"/>
    </source>
</evidence>
<evidence type="ECO:0000256" key="4">
    <source>
        <dbReference type="ARBA" id="ARBA00022989"/>
    </source>
</evidence>
<dbReference type="PANTHER" id="PTHR39087:SF2">
    <property type="entry name" value="UPF0104 MEMBRANE PROTEIN MJ1595"/>
    <property type="match status" value="1"/>
</dbReference>
<accession>B4S7M4</accession>
<gene>
    <name evidence="7" type="ordered locus">Paes_1022</name>
</gene>
<keyword evidence="5 6" id="KW-0472">Membrane</keyword>
<dbReference type="Pfam" id="PF03706">
    <property type="entry name" value="LPG_synthase_TM"/>
    <property type="match status" value="1"/>
</dbReference>
<dbReference type="EMBL" id="CP001108">
    <property type="protein sequence ID" value="ACF46061.1"/>
    <property type="molecule type" value="Genomic_DNA"/>
</dbReference>
<feature type="transmembrane region" description="Helical" evidence="6">
    <location>
        <begin position="164"/>
        <end position="188"/>
    </location>
</feature>
<dbReference type="HOGENOM" id="CLU_782323_0_0_10"/>
<keyword evidence="2" id="KW-1003">Cell membrane</keyword>
<dbReference type="AlphaFoldDB" id="B4S7M4"/>
<evidence type="ECO:0000256" key="2">
    <source>
        <dbReference type="ARBA" id="ARBA00022475"/>
    </source>
</evidence>
<dbReference type="eggNOG" id="COG0392">
    <property type="taxonomic scope" value="Bacteria"/>
</dbReference>
<comment type="subcellular location">
    <subcellularLocation>
        <location evidence="1">Cell membrane</location>
        <topology evidence="1">Multi-pass membrane protein</topology>
    </subcellularLocation>
</comment>
<evidence type="ECO:0000256" key="3">
    <source>
        <dbReference type="ARBA" id="ARBA00022692"/>
    </source>
</evidence>
<feature type="transmembrane region" description="Helical" evidence="6">
    <location>
        <begin position="327"/>
        <end position="342"/>
    </location>
</feature>
<dbReference type="RefSeq" id="WP_012505598.1">
    <property type="nucleotide sequence ID" value="NC_011059.1"/>
</dbReference>
<protein>
    <submittedName>
        <fullName evidence="7">Uncharacterized protein</fullName>
    </submittedName>
</protein>